<feature type="chain" id="PRO_5012042694" evidence="1">
    <location>
        <begin position="35"/>
        <end position="357"/>
    </location>
</feature>
<organism evidence="3 4">
    <name type="scientific">Sphingomonas adhaesiva</name>
    <dbReference type="NCBI Taxonomy" id="28212"/>
    <lineage>
        <taxon>Bacteria</taxon>
        <taxon>Pseudomonadati</taxon>
        <taxon>Pseudomonadota</taxon>
        <taxon>Alphaproteobacteria</taxon>
        <taxon>Sphingomonadales</taxon>
        <taxon>Sphingomonadaceae</taxon>
        <taxon>Sphingomonas</taxon>
    </lineage>
</organism>
<dbReference type="Proteomes" id="UP000218323">
    <property type="component" value="Unassembled WGS sequence"/>
</dbReference>
<dbReference type="Gene3D" id="1.10.8.350">
    <property type="entry name" value="Bacterial muramidase"/>
    <property type="match status" value="1"/>
</dbReference>
<feature type="domain" description="Transglycosylase SLT" evidence="2">
    <location>
        <begin position="45"/>
        <end position="353"/>
    </location>
</feature>
<dbReference type="Pfam" id="PF13406">
    <property type="entry name" value="SLT_2"/>
    <property type="match status" value="1"/>
</dbReference>
<dbReference type="NCBIfam" id="TIGR02283">
    <property type="entry name" value="MltB_2"/>
    <property type="match status" value="1"/>
</dbReference>
<gene>
    <name evidence="3" type="ORF">COA07_02635</name>
</gene>
<dbReference type="InterPro" id="IPR031304">
    <property type="entry name" value="SLT_2"/>
</dbReference>
<dbReference type="InterPro" id="IPR043426">
    <property type="entry name" value="MltB-like"/>
</dbReference>
<dbReference type="GO" id="GO:0009253">
    <property type="term" value="P:peptidoglycan catabolic process"/>
    <property type="evidence" value="ECO:0007669"/>
    <property type="project" value="TreeGrafter"/>
</dbReference>
<dbReference type="EMBL" id="NWVC01000001">
    <property type="protein sequence ID" value="PCG15885.1"/>
    <property type="molecule type" value="Genomic_DNA"/>
</dbReference>
<proteinExistence type="predicted"/>
<evidence type="ECO:0000259" key="2">
    <source>
        <dbReference type="Pfam" id="PF13406"/>
    </source>
</evidence>
<feature type="signal peptide" evidence="1">
    <location>
        <begin position="1"/>
        <end position="34"/>
    </location>
</feature>
<sequence length="357" mass="38498">MKGVAPFARRLRAVLLAMAVLTGGALTGTAPVAAQDAVGDEQAGFQAYLQQVRGRAIAAGVKPATVDAVLPTLTFNPRVVALDRQQPETAPNAPISMFAPYRAAHVDAARIERGRTTYAAQRSGLASVEAQTGVPEQIMVAIWGHETNYGSYTGNFDLLRSLASLAYEGRRRPLFEGEFIAAMKMIDRGVPRAQLLGSWAGATGNPQFLPSVYLRLARDGDGDGRADIWNSAADTLASIGNYFAMAGWRAGEPWGVAVGVPATFDRAEVRNRLVSPRCPRVFERHSGWRTMAEWRALGMVPESGSWPADRVQATLIEPDGPGRTAYLLTSNYRVILDYNCSNFYALSVGLLADAIAR</sequence>
<name>A0A2A4IBM6_9SPHN</name>
<dbReference type="AlphaFoldDB" id="A0A2A4IBM6"/>
<accession>A0A2A4IBM6</accession>
<keyword evidence="4" id="KW-1185">Reference proteome</keyword>
<dbReference type="Gene3D" id="1.10.530.10">
    <property type="match status" value="1"/>
</dbReference>
<evidence type="ECO:0000313" key="4">
    <source>
        <dbReference type="Proteomes" id="UP000218323"/>
    </source>
</evidence>
<protein>
    <submittedName>
        <fullName evidence="3">Lytic murein transglycosylase</fullName>
    </submittedName>
</protein>
<dbReference type="PANTHER" id="PTHR30163">
    <property type="entry name" value="MEMBRANE-BOUND LYTIC MUREIN TRANSGLYCOSYLASE B"/>
    <property type="match status" value="1"/>
</dbReference>
<dbReference type="InterPro" id="IPR023346">
    <property type="entry name" value="Lysozyme-like_dom_sf"/>
</dbReference>
<dbReference type="InterPro" id="IPR011970">
    <property type="entry name" value="MltB_2"/>
</dbReference>
<reference evidence="3 4" key="1">
    <citation type="submission" date="2017-09" db="EMBL/GenBank/DDBJ databases">
        <title>Sphingomonas adhaesiva DSM 7418, whole genome shotgun sequence.</title>
        <authorList>
            <person name="Feng G."/>
            <person name="Zhu H."/>
        </authorList>
    </citation>
    <scope>NUCLEOTIDE SEQUENCE [LARGE SCALE GENOMIC DNA]</scope>
    <source>
        <strain evidence="3 4">DSM 7418</strain>
    </source>
</reference>
<keyword evidence="1" id="KW-0732">Signal</keyword>
<evidence type="ECO:0000256" key="1">
    <source>
        <dbReference type="SAM" id="SignalP"/>
    </source>
</evidence>
<dbReference type="GO" id="GO:0008933">
    <property type="term" value="F:peptidoglycan lytic transglycosylase activity"/>
    <property type="evidence" value="ECO:0007669"/>
    <property type="project" value="TreeGrafter"/>
</dbReference>
<evidence type="ECO:0000313" key="3">
    <source>
        <dbReference type="EMBL" id="PCG15885.1"/>
    </source>
</evidence>
<comment type="caution">
    <text evidence="3">The sequence shown here is derived from an EMBL/GenBank/DDBJ whole genome shotgun (WGS) entry which is preliminary data.</text>
</comment>
<dbReference type="SUPFAM" id="SSF53955">
    <property type="entry name" value="Lysozyme-like"/>
    <property type="match status" value="1"/>
</dbReference>
<dbReference type="PANTHER" id="PTHR30163:SF8">
    <property type="entry name" value="LYTIC MUREIN TRANSGLYCOSYLASE"/>
    <property type="match status" value="1"/>
</dbReference>